<organism evidence="2 3">
    <name type="scientific">Rhodococcus phage REQ2</name>
    <dbReference type="NCBI Taxonomy" id="1109713"/>
    <lineage>
        <taxon>Viruses</taxon>
        <taxon>Duplodnaviria</taxon>
        <taxon>Heunggongvirae</taxon>
        <taxon>Uroviricota</taxon>
        <taxon>Caudoviricetes</taxon>
        <taxon>Caudoviricetes incertae sedis</taxon>
        <taxon>Melbournevirus</taxon>
        <taxon>Melbournevirus REQ2</taxon>
    </lineage>
</organism>
<reference evidence="2 3" key="1">
    <citation type="submission" date="2011-06" db="EMBL/GenBank/DDBJ databases">
        <title>Two lysogenic phages can combine to generate a single lytic phage.</title>
        <authorList>
            <person name="Petrovski S."/>
        </authorList>
    </citation>
    <scope>NUCLEOTIDE SEQUENCE [LARGE SCALE GENOMIC DNA]</scope>
</reference>
<dbReference type="RefSeq" id="YP_005087088.1">
    <property type="nucleotide sequence ID" value="NC_016652.1"/>
</dbReference>
<feature type="region of interest" description="Disordered" evidence="1">
    <location>
        <begin position="22"/>
        <end position="47"/>
    </location>
</feature>
<name>G9FGY7_9CAUD</name>
<accession>G9FGY7</accession>
<protein>
    <recommendedName>
        <fullName evidence="4">Helix-turn-helix domain-containing protein</fullName>
    </recommendedName>
</protein>
<dbReference type="EMBL" id="JN116823">
    <property type="protein sequence ID" value="AEV51898.1"/>
    <property type="molecule type" value="Genomic_DNA"/>
</dbReference>
<evidence type="ECO:0000313" key="2">
    <source>
        <dbReference type="EMBL" id="AEV51898.1"/>
    </source>
</evidence>
<evidence type="ECO:0000256" key="1">
    <source>
        <dbReference type="SAM" id="MobiDB-lite"/>
    </source>
</evidence>
<evidence type="ECO:0008006" key="4">
    <source>
        <dbReference type="Google" id="ProtNLM"/>
    </source>
</evidence>
<proteinExistence type="predicted"/>
<dbReference type="Proteomes" id="UP000005427">
    <property type="component" value="Segment"/>
</dbReference>
<dbReference type="GeneID" id="11541290"/>
<dbReference type="KEGG" id="vg:11541290"/>
<feature type="compositionally biased region" description="Pro residues" evidence="1">
    <location>
        <begin position="35"/>
        <end position="46"/>
    </location>
</feature>
<keyword evidence="3" id="KW-1185">Reference proteome</keyword>
<evidence type="ECO:0000313" key="3">
    <source>
        <dbReference type="Proteomes" id="UP000005427"/>
    </source>
</evidence>
<sequence length="113" mass="12359">MTHNEELAYHRAARDFHASKVRELEASGGSAGVAPPMPNPAPPAPPALTAADVAARLAMHPNSVYQLFTRKHHSIPHLRTGKTGIRVQADTFEKWLREEEQMSVATSKARGRA</sequence>